<organism evidence="1 2">
    <name type="scientific">Aureobasidium namibiae CBS 147.97</name>
    <dbReference type="NCBI Taxonomy" id="1043004"/>
    <lineage>
        <taxon>Eukaryota</taxon>
        <taxon>Fungi</taxon>
        <taxon>Dikarya</taxon>
        <taxon>Ascomycota</taxon>
        <taxon>Pezizomycotina</taxon>
        <taxon>Dothideomycetes</taxon>
        <taxon>Dothideomycetidae</taxon>
        <taxon>Dothideales</taxon>
        <taxon>Saccotheciaceae</taxon>
        <taxon>Aureobasidium</taxon>
    </lineage>
</organism>
<dbReference type="Proteomes" id="UP000027730">
    <property type="component" value="Unassembled WGS sequence"/>
</dbReference>
<proteinExistence type="predicted"/>
<keyword evidence="2" id="KW-1185">Reference proteome</keyword>
<dbReference type="HOGENOM" id="CLU_1170457_0_0_1"/>
<sequence length="232" mass="25073">MSNSTSISDNPADRCPRITGWRVPRAWSDSASSNFTQAACAVPACNDFPSTLADCCGRSSNDLEYFNTTIGPYASCALADSTNPDTYRAFQSCLADKEVAFFKCNSQERENTNDECGRGILPAPINNTDWPNMQICSLSASVNATRAMKNCCSNYDSDFLVFKDGCQVGCVSNSTNGTFSDCITDTFKDYQGVICTTNDGRENPNNSAGTRALPSLSGLFTILMLSSLMLML</sequence>
<evidence type="ECO:0000313" key="1">
    <source>
        <dbReference type="EMBL" id="KEQ70459.1"/>
    </source>
</evidence>
<dbReference type="RefSeq" id="XP_013424556.1">
    <property type="nucleotide sequence ID" value="XM_013569102.1"/>
</dbReference>
<name>A0A074WFV8_9PEZI</name>
<dbReference type="GeneID" id="25411804"/>
<reference evidence="1 2" key="1">
    <citation type="journal article" date="2014" name="BMC Genomics">
        <title>Genome sequencing of four Aureobasidium pullulans varieties: biotechnological potential, stress tolerance, and description of new species.</title>
        <authorList>
            <person name="Gostin Ar C."/>
            <person name="Ohm R.A."/>
            <person name="Kogej T."/>
            <person name="Sonjak S."/>
            <person name="Turk M."/>
            <person name="Zajc J."/>
            <person name="Zalar P."/>
            <person name="Grube M."/>
            <person name="Sun H."/>
            <person name="Han J."/>
            <person name="Sharma A."/>
            <person name="Chiniquy J."/>
            <person name="Ngan C.Y."/>
            <person name="Lipzen A."/>
            <person name="Barry K."/>
            <person name="Grigoriev I.V."/>
            <person name="Gunde-Cimerman N."/>
        </authorList>
    </citation>
    <scope>NUCLEOTIDE SEQUENCE [LARGE SCALE GENOMIC DNA]</scope>
    <source>
        <strain evidence="1 2">CBS 147.97</strain>
    </source>
</reference>
<accession>A0A074WFV8</accession>
<protein>
    <submittedName>
        <fullName evidence="1">Uncharacterized protein</fullName>
    </submittedName>
</protein>
<dbReference type="AlphaFoldDB" id="A0A074WFV8"/>
<dbReference type="OrthoDB" id="3838103at2759"/>
<dbReference type="EMBL" id="KL584717">
    <property type="protein sequence ID" value="KEQ70459.1"/>
    <property type="molecule type" value="Genomic_DNA"/>
</dbReference>
<evidence type="ECO:0000313" key="2">
    <source>
        <dbReference type="Proteomes" id="UP000027730"/>
    </source>
</evidence>
<gene>
    <name evidence="1" type="ORF">M436DRAFT_53580</name>
</gene>